<evidence type="ECO:0000256" key="1">
    <source>
        <dbReference type="SAM" id="MobiDB-lite"/>
    </source>
</evidence>
<dbReference type="AlphaFoldDB" id="A0AAV2G9C8"/>
<sequence>MAAHRHRGANPLPNPNGEADAEEGTRAMGYYMAPRAMDSNLQSYIHPWPPKTLRSSPLSCRRFNKMLTSTGYPMNHHESMSKGFLSWREA</sequence>
<gene>
    <name evidence="2" type="ORF">LTRI10_LOCUS46093</name>
</gene>
<dbReference type="Proteomes" id="UP001497516">
    <property type="component" value="Chromosome 8"/>
</dbReference>
<accession>A0AAV2G9C8</accession>
<keyword evidence="3" id="KW-1185">Reference proteome</keyword>
<name>A0AAV2G9C8_9ROSI</name>
<evidence type="ECO:0000313" key="2">
    <source>
        <dbReference type="EMBL" id="CAL1406360.1"/>
    </source>
</evidence>
<reference evidence="2 3" key="1">
    <citation type="submission" date="2024-04" db="EMBL/GenBank/DDBJ databases">
        <authorList>
            <person name="Fracassetti M."/>
        </authorList>
    </citation>
    <scope>NUCLEOTIDE SEQUENCE [LARGE SCALE GENOMIC DNA]</scope>
</reference>
<proteinExistence type="predicted"/>
<protein>
    <submittedName>
        <fullName evidence="2">Uncharacterized protein</fullName>
    </submittedName>
</protein>
<dbReference type="EMBL" id="OZ034821">
    <property type="protein sequence ID" value="CAL1406360.1"/>
    <property type="molecule type" value="Genomic_DNA"/>
</dbReference>
<organism evidence="2 3">
    <name type="scientific">Linum trigynum</name>
    <dbReference type="NCBI Taxonomy" id="586398"/>
    <lineage>
        <taxon>Eukaryota</taxon>
        <taxon>Viridiplantae</taxon>
        <taxon>Streptophyta</taxon>
        <taxon>Embryophyta</taxon>
        <taxon>Tracheophyta</taxon>
        <taxon>Spermatophyta</taxon>
        <taxon>Magnoliopsida</taxon>
        <taxon>eudicotyledons</taxon>
        <taxon>Gunneridae</taxon>
        <taxon>Pentapetalae</taxon>
        <taxon>rosids</taxon>
        <taxon>fabids</taxon>
        <taxon>Malpighiales</taxon>
        <taxon>Linaceae</taxon>
        <taxon>Linum</taxon>
    </lineage>
</organism>
<feature type="region of interest" description="Disordered" evidence="1">
    <location>
        <begin position="1"/>
        <end position="26"/>
    </location>
</feature>
<evidence type="ECO:0000313" key="3">
    <source>
        <dbReference type="Proteomes" id="UP001497516"/>
    </source>
</evidence>